<reference evidence="4 5" key="1">
    <citation type="submission" date="2018-12" db="EMBL/GenBank/DDBJ databases">
        <authorList>
            <consortium name="Pathogen Informatics"/>
        </authorList>
    </citation>
    <scope>NUCLEOTIDE SEQUENCE [LARGE SCALE GENOMIC DNA]</scope>
    <source>
        <strain evidence="4 5">NCTC12967</strain>
    </source>
</reference>
<dbReference type="RefSeq" id="WP_061788426.1">
    <property type="nucleotide sequence ID" value="NZ_CAJZDL010000105.1"/>
</dbReference>
<dbReference type="SUPFAM" id="SSF46785">
    <property type="entry name" value="Winged helix' DNA-binding domain"/>
    <property type="match status" value="1"/>
</dbReference>
<dbReference type="GeneID" id="64407672"/>
<sequence>MRADRLLSMIWLLRAHGGLSTGELARRLEVSRRTILRDVDALSAAGVPVYCQRGPGGGVRLLPGYRTDVTALSGDESRALFAALSSWGADAMGLSAAFVSGVRKLLAAVPDAHRNRTAAAASRIVIDPNGWLPQPDALQPGEAFATLQAAVFARKKVRLDYRSSRAVVQDLVAEPHGLVSAGSDWYLCATSDERMRFLKVARIRTATLLATPCADDAVDVAAAWKRHRARFLDRFTPVVVTGWLRADRWEDAREWAIRVNETELGDDPPAGKWRPASLEFMDDLHALTILLRLGPGIRVEAPTEIRTRLLTHLDRITELYHH</sequence>
<dbReference type="PIRSF" id="PIRSF016838">
    <property type="entry name" value="PafC"/>
    <property type="match status" value="1"/>
</dbReference>
<dbReference type="InterPro" id="IPR036390">
    <property type="entry name" value="WH_DNA-bd_sf"/>
</dbReference>
<dbReference type="InterPro" id="IPR036388">
    <property type="entry name" value="WH-like_DNA-bd_sf"/>
</dbReference>
<dbReference type="Pfam" id="PF25583">
    <property type="entry name" value="WCX"/>
    <property type="match status" value="1"/>
</dbReference>
<organism evidence="4 5">
    <name type="scientific">Arachnia propionica</name>
    <dbReference type="NCBI Taxonomy" id="1750"/>
    <lineage>
        <taxon>Bacteria</taxon>
        <taxon>Bacillati</taxon>
        <taxon>Actinomycetota</taxon>
        <taxon>Actinomycetes</taxon>
        <taxon>Propionibacteriales</taxon>
        <taxon>Propionibacteriaceae</taxon>
        <taxon>Arachnia</taxon>
    </lineage>
</organism>
<keyword evidence="1" id="KW-0805">Transcription regulation</keyword>
<protein>
    <submittedName>
        <fullName evidence="4">HTH domain</fullName>
    </submittedName>
</protein>
<dbReference type="InterPro" id="IPR026881">
    <property type="entry name" value="WYL_dom"/>
</dbReference>
<keyword evidence="2" id="KW-0804">Transcription</keyword>
<evidence type="ECO:0000313" key="5">
    <source>
        <dbReference type="Proteomes" id="UP000273044"/>
    </source>
</evidence>
<evidence type="ECO:0000313" key="4">
    <source>
        <dbReference type="EMBL" id="VEH70922.1"/>
    </source>
</evidence>
<dbReference type="Pfam" id="PF13280">
    <property type="entry name" value="WYL"/>
    <property type="match status" value="1"/>
</dbReference>
<dbReference type="InterPro" id="IPR028349">
    <property type="entry name" value="PafC-like"/>
</dbReference>
<dbReference type="PANTHER" id="PTHR34580:SF1">
    <property type="entry name" value="PROTEIN PAFC"/>
    <property type="match status" value="1"/>
</dbReference>
<dbReference type="PROSITE" id="PS51000">
    <property type="entry name" value="HTH_DEOR_2"/>
    <property type="match status" value="1"/>
</dbReference>
<feature type="domain" description="HTH deoR-type" evidence="3">
    <location>
        <begin position="2"/>
        <end position="60"/>
    </location>
</feature>
<keyword evidence="5" id="KW-1185">Reference proteome</keyword>
<dbReference type="Pfam" id="PF08279">
    <property type="entry name" value="HTH_11"/>
    <property type="match status" value="1"/>
</dbReference>
<dbReference type="Gene3D" id="1.10.10.10">
    <property type="entry name" value="Winged helix-like DNA-binding domain superfamily/Winged helix DNA-binding domain"/>
    <property type="match status" value="1"/>
</dbReference>
<accession>A0A3S4U1E9</accession>
<dbReference type="AlphaFoldDB" id="A0A3S4U1E9"/>
<dbReference type="PANTHER" id="PTHR34580">
    <property type="match status" value="1"/>
</dbReference>
<dbReference type="PROSITE" id="PS52050">
    <property type="entry name" value="WYL"/>
    <property type="match status" value="1"/>
</dbReference>
<dbReference type="InterPro" id="IPR001034">
    <property type="entry name" value="DeoR_HTH"/>
</dbReference>
<dbReference type="GO" id="GO:0003700">
    <property type="term" value="F:DNA-binding transcription factor activity"/>
    <property type="evidence" value="ECO:0007669"/>
    <property type="project" value="InterPro"/>
</dbReference>
<evidence type="ECO:0000256" key="1">
    <source>
        <dbReference type="ARBA" id="ARBA00023015"/>
    </source>
</evidence>
<proteinExistence type="predicted"/>
<dbReference type="InterPro" id="IPR057727">
    <property type="entry name" value="WCX_dom"/>
</dbReference>
<dbReference type="Proteomes" id="UP000273044">
    <property type="component" value="Chromosome"/>
</dbReference>
<dbReference type="EMBL" id="LR134406">
    <property type="protein sequence ID" value="VEH70922.1"/>
    <property type="molecule type" value="Genomic_DNA"/>
</dbReference>
<evidence type="ECO:0000259" key="3">
    <source>
        <dbReference type="PROSITE" id="PS51000"/>
    </source>
</evidence>
<evidence type="ECO:0000256" key="2">
    <source>
        <dbReference type="ARBA" id="ARBA00023163"/>
    </source>
</evidence>
<gene>
    <name evidence="4" type="ORF">NCTC12967_02228</name>
</gene>
<dbReference type="InterPro" id="IPR051534">
    <property type="entry name" value="CBASS_pafABC_assoc_protein"/>
</dbReference>
<name>A0A3S4U1E9_9ACTN</name>
<dbReference type="InterPro" id="IPR013196">
    <property type="entry name" value="HTH_11"/>
</dbReference>